<name>A0A433UL77_ANAVA</name>
<dbReference type="EMBL" id="RSCM01000013">
    <property type="protein sequence ID" value="RUS94564.1"/>
    <property type="molecule type" value="Genomic_DNA"/>
</dbReference>
<evidence type="ECO:0000313" key="1">
    <source>
        <dbReference type="EMBL" id="RUS94564.1"/>
    </source>
</evidence>
<dbReference type="Proteomes" id="UP000276103">
    <property type="component" value="Unassembled WGS sequence"/>
</dbReference>
<dbReference type="AlphaFoldDB" id="A0A433UL77"/>
<protein>
    <submittedName>
        <fullName evidence="1">Uncharacterized protein</fullName>
    </submittedName>
</protein>
<dbReference type="OrthoDB" id="495071at2"/>
<keyword evidence="2" id="KW-1185">Reference proteome</keyword>
<comment type="caution">
    <text evidence="1">The sequence shown here is derived from an EMBL/GenBank/DDBJ whole genome shotgun (WGS) entry which is preliminary data.</text>
</comment>
<dbReference type="RefSeq" id="WP_127055549.1">
    <property type="nucleotide sequence ID" value="NZ_RSCM01000013.1"/>
</dbReference>
<proteinExistence type="predicted"/>
<sequence>MARQKILDKRLRFQFRENTPDGILLNYLANHSHKNIDELIWQAVRICFMPLAYINVDGVDNNLLKEVTLSSLIDCLNHWDYIQIKLNFNLPLAKIILQGMDSFSTALITNDSVIKQNYASYQNPIEQIVTNNTTVPQSPETELHDDFWDEDVEVQMELTDEQKAVRQDIRSLFG</sequence>
<reference evidence="1 2" key="1">
    <citation type="journal article" date="2019" name="Genome Biol. Evol.">
        <title>Day and night: Metabolic profiles and evolutionary relationships of six axenic non-marine cyanobacteria.</title>
        <authorList>
            <person name="Will S.E."/>
            <person name="Henke P."/>
            <person name="Boedeker C."/>
            <person name="Huang S."/>
            <person name="Brinkmann H."/>
            <person name="Rohde M."/>
            <person name="Jarek M."/>
            <person name="Friedl T."/>
            <person name="Seufert S."/>
            <person name="Schumacher M."/>
            <person name="Overmann J."/>
            <person name="Neumann-Schaal M."/>
            <person name="Petersen J."/>
        </authorList>
    </citation>
    <scope>NUCLEOTIDE SEQUENCE [LARGE SCALE GENOMIC DNA]</scope>
    <source>
        <strain evidence="1 2">SAG 1403-4b</strain>
    </source>
</reference>
<accession>A0A433UL77</accession>
<gene>
    <name evidence="1" type="ORF">DSM107003_36930</name>
</gene>
<evidence type="ECO:0000313" key="2">
    <source>
        <dbReference type="Proteomes" id="UP000276103"/>
    </source>
</evidence>
<organism evidence="1 2">
    <name type="scientific">Trichormus variabilis SAG 1403-4b</name>
    <dbReference type="NCBI Taxonomy" id="447716"/>
    <lineage>
        <taxon>Bacteria</taxon>
        <taxon>Bacillati</taxon>
        <taxon>Cyanobacteriota</taxon>
        <taxon>Cyanophyceae</taxon>
        <taxon>Nostocales</taxon>
        <taxon>Nostocaceae</taxon>
        <taxon>Trichormus</taxon>
    </lineage>
</organism>